<feature type="chain" id="PRO_5002045684" evidence="1">
    <location>
        <begin position="23"/>
        <end position="67"/>
    </location>
</feature>
<evidence type="ECO:0000313" key="2">
    <source>
        <dbReference type="EMBL" id="JAE05911.1"/>
    </source>
</evidence>
<protein>
    <submittedName>
        <fullName evidence="2">Uncharacterized protein</fullName>
    </submittedName>
</protein>
<name>A0A0A9F6Y8_ARUDO</name>
<sequence length="67" mass="7493">MIIRRVVGCALWLTSVCFPTAAIVDSLVVELFCPRENSLFATGNFAYPLFAIEILHFPYLPFQLLSG</sequence>
<reference evidence="2" key="2">
    <citation type="journal article" date="2015" name="Data Brief">
        <title>Shoot transcriptome of the giant reed, Arundo donax.</title>
        <authorList>
            <person name="Barrero R.A."/>
            <person name="Guerrero F.D."/>
            <person name="Moolhuijzen P."/>
            <person name="Goolsby J.A."/>
            <person name="Tidwell J."/>
            <person name="Bellgard S.E."/>
            <person name="Bellgard M.I."/>
        </authorList>
    </citation>
    <scope>NUCLEOTIDE SEQUENCE</scope>
    <source>
        <tissue evidence="2">Shoot tissue taken approximately 20 cm above the soil surface</tissue>
    </source>
</reference>
<evidence type="ECO:0000256" key="1">
    <source>
        <dbReference type="SAM" id="SignalP"/>
    </source>
</evidence>
<proteinExistence type="predicted"/>
<dbReference type="EMBL" id="GBRH01191985">
    <property type="protein sequence ID" value="JAE05911.1"/>
    <property type="molecule type" value="Transcribed_RNA"/>
</dbReference>
<reference evidence="2" key="1">
    <citation type="submission" date="2014-09" db="EMBL/GenBank/DDBJ databases">
        <authorList>
            <person name="Magalhaes I.L.F."/>
            <person name="Oliveira U."/>
            <person name="Santos F.R."/>
            <person name="Vidigal T.H.D.A."/>
            <person name="Brescovit A.D."/>
            <person name="Santos A.J."/>
        </authorList>
    </citation>
    <scope>NUCLEOTIDE SEQUENCE</scope>
    <source>
        <tissue evidence="2">Shoot tissue taken approximately 20 cm above the soil surface</tissue>
    </source>
</reference>
<feature type="signal peptide" evidence="1">
    <location>
        <begin position="1"/>
        <end position="22"/>
    </location>
</feature>
<organism evidence="2">
    <name type="scientific">Arundo donax</name>
    <name type="common">Giant reed</name>
    <name type="synonym">Donax arundinaceus</name>
    <dbReference type="NCBI Taxonomy" id="35708"/>
    <lineage>
        <taxon>Eukaryota</taxon>
        <taxon>Viridiplantae</taxon>
        <taxon>Streptophyta</taxon>
        <taxon>Embryophyta</taxon>
        <taxon>Tracheophyta</taxon>
        <taxon>Spermatophyta</taxon>
        <taxon>Magnoliopsida</taxon>
        <taxon>Liliopsida</taxon>
        <taxon>Poales</taxon>
        <taxon>Poaceae</taxon>
        <taxon>PACMAD clade</taxon>
        <taxon>Arundinoideae</taxon>
        <taxon>Arundineae</taxon>
        <taxon>Arundo</taxon>
    </lineage>
</organism>
<dbReference type="AlphaFoldDB" id="A0A0A9F6Y8"/>
<accession>A0A0A9F6Y8</accession>
<keyword evidence="1" id="KW-0732">Signal</keyword>